<dbReference type="Pfam" id="PF12833">
    <property type="entry name" value="HTH_18"/>
    <property type="match status" value="1"/>
</dbReference>
<sequence>MLQIFIEITRNFYVLTLLLGCLLCFLLLTNKSKTQACSLLSVWILVFTLELVQVALIFFNVVQYKSYLTFDPFYGPLFYLYARSLIHNTRLSHNDIFHLLPISASYLFMFTWPFCFGVVCALGYSVYTLIHLKQPMFTQETRKNLIWLRRLSQYQLSTWVIVFAMLCIDNVFPVPLSKWVSLASYIPMSVGLFILTYLNLTKPNTVQRLSSLEDISSPQNKFKCAEHVDLVKKLTYAMQSEKLFLNPQLSLSELAEHIKINNTDVSATLNICLQMSFYDFVNQYRIDEAKRLLCKSRCKILAVAYDAGFNSKSNFNRLFKAHTGVTPSQYRKHSCAIESPQFAN</sequence>
<keyword evidence="3" id="KW-0804">Transcription</keyword>
<feature type="domain" description="HTH araC/xylS-type" evidence="5">
    <location>
        <begin position="228"/>
        <end position="333"/>
    </location>
</feature>
<keyword evidence="4" id="KW-0812">Transmembrane</keyword>
<feature type="transmembrane region" description="Helical" evidence="4">
    <location>
        <begin position="12"/>
        <end position="28"/>
    </location>
</feature>
<dbReference type="InterPro" id="IPR018060">
    <property type="entry name" value="HTH_AraC"/>
</dbReference>
<dbReference type="PROSITE" id="PS01124">
    <property type="entry name" value="HTH_ARAC_FAMILY_2"/>
    <property type="match status" value="1"/>
</dbReference>
<evidence type="ECO:0000313" key="6">
    <source>
        <dbReference type="EMBL" id="MBE0369040.1"/>
    </source>
</evidence>
<dbReference type="PANTHER" id="PTHR43280:SF29">
    <property type="entry name" value="ARAC-FAMILY TRANSCRIPTIONAL REGULATOR"/>
    <property type="match status" value="1"/>
</dbReference>
<dbReference type="InterPro" id="IPR020449">
    <property type="entry name" value="Tscrpt_reg_AraC-type_HTH"/>
</dbReference>
<dbReference type="InterPro" id="IPR009057">
    <property type="entry name" value="Homeodomain-like_sf"/>
</dbReference>
<evidence type="ECO:0000256" key="2">
    <source>
        <dbReference type="ARBA" id="ARBA00023125"/>
    </source>
</evidence>
<keyword evidence="7" id="KW-1185">Reference proteome</keyword>
<keyword evidence="4" id="KW-1133">Transmembrane helix</keyword>
<evidence type="ECO:0000259" key="5">
    <source>
        <dbReference type="PROSITE" id="PS01124"/>
    </source>
</evidence>
<keyword evidence="4" id="KW-0472">Membrane</keyword>
<feature type="transmembrane region" description="Helical" evidence="4">
    <location>
        <begin position="151"/>
        <end position="173"/>
    </location>
</feature>
<dbReference type="Proteomes" id="UP000615755">
    <property type="component" value="Unassembled WGS sequence"/>
</dbReference>
<dbReference type="PROSITE" id="PS00041">
    <property type="entry name" value="HTH_ARAC_FAMILY_1"/>
    <property type="match status" value="1"/>
</dbReference>
<evidence type="ECO:0000256" key="4">
    <source>
        <dbReference type="SAM" id="Phobius"/>
    </source>
</evidence>
<protein>
    <recommendedName>
        <fullName evidence="5">HTH araC/xylS-type domain-containing protein</fullName>
    </recommendedName>
</protein>
<dbReference type="PRINTS" id="PR00032">
    <property type="entry name" value="HTHARAC"/>
</dbReference>
<evidence type="ECO:0000256" key="1">
    <source>
        <dbReference type="ARBA" id="ARBA00023015"/>
    </source>
</evidence>
<accession>A0ABR9EDJ5</accession>
<dbReference type="SUPFAM" id="SSF46689">
    <property type="entry name" value="Homeodomain-like"/>
    <property type="match status" value="1"/>
</dbReference>
<comment type="caution">
    <text evidence="6">The sequence shown here is derived from an EMBL/GenBank/DDBJ whole genome shotgun (WGS) entry which is preliminary data.</text>
</comment>
<dbReference type="EMBL" id="AQGV01000012">
    <property type="protein sequence ID" value="MBE0369040.1"/>
    <property type="molecule type" value="Genomic_DNA"/>
</dbReference>
<reference evidence="6 7" key="1">
    <citation type="submission" date="2015-03" db="EMBL/GenBank/DDBJ databases">
        <title>Genome sequence of Pseudoalteromonas aurantia.</title>
        <authorList>
            <person name="Xie B.-B."/>
            <person name="Rong J.-C."/>
            <person name="Qin Q.-L."/>
            <person name="Zhang Y.-Z."/>
        </authorList>
    </citation>
    <scope>NUCLEOTIDE SEQUENCE [LARGE SCALE GENOMIC DNA]</scope>
    <source>
        <strain evidence="6 7">208</strain>
    </source>
</reference>
<dbReference type="PANTHER" id="PTHR43280">
    <property type="entry name" value="ARAC-FAMILY TRANSCRIPTIONAL REGULATOR"/>
    <property type="match status" value="1"/>
</dbReference>
<name>A0ABR9EDJ5_9GAMM</name>
<dbReference type="InterPro" id="IPR018062">
    <property type="entry name" value="HTH_AraC-typ_CS"/>
</dbReference>
<dbReference type="SMART" id="SM00342">
    <property type="entry name" value="HTH_ARAC"/>
    <property type="match status" value="1"/>
</dbReference>
<gene>
    <name evidence="6" type="ORF">PAUR_a2809</name>
</gene>
<proteinExistence type="predicted"/>
<feature type="transmembrane region" description="Helical" evidence="4">
    <location>
        <begin position="106"/>
        <end position="130"/>
    </location>
</feature>
<feature type="transmembrane region" description="Helical" evidence="4">
    <location>
        <begin position="179"/>
        <end position="200"/>
    </location>
</feature>
<dbReference type="RefSeq" id="WP_192508232.1">
    <property type="nucleotide sequence ID" value="NZ_AQGV01000012.1"/>
</dbReference>
<keyword evidence="1" id="KW-0805">Transcription regulation</keyword>
<dbReference type="Gene3D" id="1.10.10.60">
    <property type="entry name" value="Homeodomain-like"/>
    <property type="match status" value="2"/>
</dbReference>
<evidence type="ECO:0000313" key="7">
    <source>
        <dbReference type="Proteomes" id="UP000615755"/>
    </source>
</evidence>
<organism evidence="6 7">
    <name type="scientific">Pseudoalteromonas aurantia 208</name>
    <dbReference type="NCBI Taxonomy" id="1314867"/>
    <lineage>
        <taxon>Bacteria</taxon>
        <taxon>Pseudomonadati</taxon>
        <taxon>Pseudomonadota</taxon>
        <taxon>Gammaproteobacteria</taxon>
        <taxon>Alteromonadales</taxon>
        <taxon>Pseudoalteromonadaceae</taxon>
        <taxon>Pseudoalteromonas</taxon>
    </lineage>
</organism>
<feature type="transmembrane region" description="Helical" evidence="4">
    <location>
        <begin position="40"/>
        <end position="62"/>
    </location>
</feature>
<evidence type="ECO:0000256" key="3">
    <source>
        <dbReference type="ARBA" id="ARBA00023163"/>
    </source>
</evidence>
<keyword evidence="2" id="KW-0238">DNA-binding</keyword>